<dbReference type="PROSITE" id="PS00614">
    <property type="entry name" value="IGPS"/>
    <property type="match status" value="1"/>
</dbReference>
<evidence type="ECO:0000256" key="4">
    <source>
        <dbReference type="ARBA" id="ARBA00022793"/>
    </source>
</evidence>
<keyword evidence="6 8" id="KW-0057">Aromatic amino acid biosynthesis</keyword>
<evidence type="ECO:0000256" key="1">
    <source>
        <dbReference type="ARBA" id="ARBA00001633"/>
    </source>
</evidence>
<keyword evidence="4 8" id="KW-0210">Decarboxylase</keyword>
<evidence type="ECO:0000256" key="6">
    <source>
        <dbReference type="ARBA" id="ARBA00023141"/>
    </source>
</evidence>
<dbReference type="EC" id="4.1.1.48" evidence="8"/>
<sequence>MNILEKIATRKREEVEERKEEVPVEALELSPHFKRKCHSLSENLKNSPTGIIAEFKRRSPSHPEINLEADVEEITAGYEKAGASGISVLTDEEFFGGSMDDLMLARETVKIPLLRKDFIIDEYQIFEAKAIGADVILLIAAILTRKEIERFTKTAKNLGLEVLLEVHNEEELERSIVPGIDMIGVNNRNLKTFEVDLANSKNLAEKIPSEFVKISESGISETAAIKELQKCGFQGFLIGGNFMATEDPGQSASEFIHELQTGK</sequence>
<reference evidence="10" key="1">
    <citation type="journal article" date="2020" name="mSystems">
        <title>Genome- and Community-Level Interaction Insights into Carbon Utilization and Element Cycling Functions of Hydrothermarchaeota in Hydrothermal Sediment.</title>
        <authorList>
            <person name="Zhou Z."/>
            <person name="Liu Y."/>
            <person name="Xu W."/>
            <person name="Pan J."/>
            <person name="Luo Z.H."/>
            <person name="Li M."/>
        </authorList>
    </citation>
    <scope>NUCLEOTIDE SEQUENCE [LARGE SCALE GENOMIC DNA]</scope>
    <source>
        <strain evidence="10">SpSt-1235</strain>
    </source>
</reference>
<dbReference type="InterPro" id="IPR045186">
    <property type="entry name" value="Indole-3-glycerol_P_synth"/>
</dbReference>
<name>A0A7C2M8T3_9FLAO</name>
<protein>
    <recommendedName>
        <fullName evidence="8">Indole-3-glycerol phosphate synthase</fullName>
        <shortName evidence="8">IGPS</shortName>
        <ecNumber evidence="8">4.1.1.48</ecNumber>
    </recommendedName>
</protein>
<comment type="pathway">
    <text evidence="2 8">Amino-acid biosynthesis; L-tryptophan biosynthesis; L-tryptophan from chorismate: step 4/5.</text>
</comment>
<evidence type="ECO:0000259" key="9">
    <source>
        <dbReference type="Pfam" id="PF00218"/>
    </source>
</evidence>
<dbReference type="EMBL" id="DSEE01000211">
    <property type="protein sequence ID" value="HER40140.1"/>
    <property type="molecule type" value="Genomic_DNA"/>
</dbReference>
<proteinExistence type="inferred from homology"/>
<evidence type="ECO:0000256" key="7">
    <source>
        <dbReference type="ARBA" id="ARBA00023239"/>
    </source>
</evidence>
<keyword evidence="5 8" id="KW-0822">Tryptophan biosynthesis</keyword>
<dbReference type="HAMAP" id="MF_00134_A">
    <property type="entry name" value="IGPS_A"/>
    <property type="match status" value="1"/>
</dbReference>
<dbReference type="HAMAP" id="MF_00134_B">
    <property type="entry name" value="IGPS_B"/>
    <property type="match status" value="1"/>
</dbReference>
<dbReference type="NCBIfam" id="NF001377">
    <property type="entry name" value="PRK00278.2-4"/>
    <property type="match status" value="1"/>
</dbReference>
<comment type="similarity">
    <text evidence="8">Belongs to the TrpC family.</text>
</comment>
<feature type="domain" description="Indole-3-glycerol phosphate synthase" evidence="9">
    <location>
        <begin position="4"/>
        <end position="253"/>
    </location>
</feature>
<dbReference type="InterPro" id="IPR013798">
    <property type="entry name" value="Indole-3-glycerol_P_synth_dom"/>
</dbReference>
<evidence type="ECO:0000256" key="3">
    <source>
        <dbReference type="ARBA" id="ARBA00022605"/>
    </source>
</evidence>
<evidence type="ECO:0000256" key="2">
    <source>
        <dbReference type="ARBA" id="ARBA00004696"/>
    </source>
</evidence>
<dbReference type="Pfam" id="PF00218">
    <property type="entry name" value="IGPS"/>
    <property type="match status" value="1"/>
</dbReference>
<dbReference type="Proteomes" id="UP000885753">
    <property type="component" value="Unassembled WGS sequence"/>
</dbReference>
<accession>A0A7C2M8T3</accession>
<dbReference type="InterPro" id="IPR001468">
    <property type="entry name" value="Indole-3-GlycerolPSynthase_CS"/>
</dbReference>
<comment type="catalytic activity">
    <reaction evidence="1 8">
        <text>1-(2-carboxyphenylamino)-1-deoxy-D-ribulose 5-phosphate + H(+) = (1S,2R)-1-C-(indol-3-yl)glycerol 3-phosphate + CO2 + H2O</text>
        <dbReference type="Rhea" id="RHEA:23476"/>
        <dbReference type="ChEBI" id="CHEBI:15377"/>
        <dbReference type="ChEBI" id="CHEBI:15378"/>
        <dbReference type="ChEBI" id="CHEBI:16526"/>
        <dbReference type="ChEBI" id="CHEBI:58613"/>
        <dbReference type="ChEBI" id="CHEBI:58866"/>
        <dbReference type="EC" id="4.1.1.48"/>
    </reaction>
</comment>
<dbReference type="PANTHER" id="PTHR22854:SF2">
    <property type="entry name" value="INDOLE-3-GLYCEROL-PHOSPHATE SYNTHASE"/>
    <property type="match status" value="1"/>
</dbReference>
<evidence type="ECO:0000313" key="10">
    <source>
        <dbReference type="EMBL" id="HER40140.1"/>
    </source>
</evidence>
<dbReference type="InterPro" id="IPR011060">
    <property type="entry name" value="RibuloseP-bd_barrel"/>
</dbReference>
<evidence type="ECO:0000256" key="8">
    <source>
        <dbReference type="HAMAP-Rule" id="MF_00134"/>
    </source>
</evidence>
<dbReference type="FunFam" id="3.20.20.70:FF:000024">
    <property type="entry name" value="Indole-3-glycerol phosphate synthase"/>
    <property type="match status" value="1"/>
</dbReference>
<gene>
    <name evidence="8 10" type="primary">trpC</name>
    <name evidence="10" type="ORF">ENO10_02875</name>
</gene>
<organism evidence="10">
    <name type="scientific">Salinimicrobium catena</name>
    <dbReference type="NCBI Taxonomy" id="390640"/>
    <lineage>
        <taxon>Bacteria</taxon>
        <taxon>Pseudomonadati</taxon>
        <taxon>Bacteroidota</taxon>
        <taxon>Flavobacteriia</taxon>
        <taxon>Flavobacteriales</taxon>
        <taxon>Flavobacteriaceae</taxon>
        <taxon>Salinimicrobium</taxon>
    </lineage>
</organism>
<dbReference type="GO" id="GO:0000162">
    <property type="term" value="P:L-tryptophan biosynthetic process"/>
    <property type="evidence" value="ECO:0007669"/>
    <property type="project" value="UniProtKB-UniRule"/>
</dbReference>
<dbReference type="Gene3D" id="3.20.20.70">
    <property type="entry name" value="Aldolase class I"/>
    <property type="match status" value="1"/>
</dbReference>
<comment type="caution">
    <text evidence="10">The sequence shown here is derived from an EMBL/GenBank/DDBJ whole genome shotgun (WGS) entry which is preliminary data.</text>
</comment>
<dbReference type="AlphaFoldDB" id="A0A7C2M8T3"/>
<evidence type="ECO:0000256" key="5">
    <source>
        <dbReference type="ARBA" id="ARBA00022822"/>
    </source>
</evidence>
<keyword evidence="7 8" id="KW-0456">Lyase</keyword>
<dbReference type="SUPFAM" id="SSF51366">
    <property type="entry name" value="Ribulose-phoshate binding barrel"/>
    <property type="match status" value="1"/>
</dbReference>
<keyword evidence="3 8" id="KW-0028">Amino-acid biosynthesis</keyword>
<dbReference type="GO" id="GO:0004640">
    <property type="term" value="F:phosphoribosylanthranilate isomerase activity"/>
    <property type="evidence" value="ECO:0007669"/>
    <property type="project" value="TreeGrafter"/>
</dbReference>
<dbReference type="UniPathway" id="UPA00035">
    <property type="reaction ID" value="UER00043"/>
</dbReference>
<dbReference type="PANTHER" id="PTHR22854">
    <property type="entry name" value="TRYPTOPHAN BIOSYNTHESIS PROTEIN"/>
    <property type="match status" value="1"/>
</dbReference>
<dbReference type="InterPro" id="IPR013785">
    <property type="entry name" value="Aldolase_TIM"/>
</dbReference>
<dbReference type="CDD" id="cd00331">
    <property type="entry name" value="IGPS"/>
    <property type="match status" value="1"/>
</dbReference>
<dbReference type="GO" id="GO:0004425">
    <property type="term" value="F:indole-3-glycerol-phosphate synthase activity"/>
    <property type="evidence" value="ECO:0007669"/>
    <property type="project" value="UniProtKB-UniRule"/>
</dbReference>